<dbReference type="PANTHER" id="PTHR46599:SF6">
    <property type="entry name" value="DUAL SPECIFICITY PHOSPHATASE 26"/>
    <property type="match status" value="1"/>
</dbReference>
<comment type="cofactor">
    <cofactor evidence="1 8">
        <name>heme</name>
        <dbReference type="ChEBI" id="CHEBI:30413"/>
    </cofactor>
</comment>
<comment type="similarity">
    <text evidence="2">Belongs to the cytochrome P450 family.</text>
</comment>
<sequence>MNNNLRDDSIAAALLEENESLSDDEIFLPSSDDESDHISEASEVPSDTDVEDAEINIEPHSDDTTSTLQPFYLGKDGRTKWYKSPPRTKVRTRAENLITHLPGCKYAARHKKTHQECFETFFTDEIVDIVLKNTNQKISLRMENSTSNSTYGETDKAEIKAVFGLLFLAGLFRSGRQSLIDLWSNDGTGIEVFRNTMTRQRFSFLINSLRFDDSSTRTARVADDRLAPIRDIFEIFVKNCQNAYTPYEYLTIDEELVAFRGRCSFRQYIPSKPAKYGLKIYALVDAKTFYTMNLEIYCGKHPDNSPYTVSNKPFDVVDRLVRCVSGSGRNITMDNFFMSYETAENLLKNHKLTAVGTLRSNKTCIPLQFKARREEKSSVFGFQKDITIVSYIPKPRKCVHMMSSLHHDDEVDPESGDQRKPSIITFYNSTKSGVDVVDKLARTYDVSRNCKRWPLTVFFSMLNHAGINGFIVYMLNNGIERNKTNLRKNFIKRLGLSLIEEHHRKRKDNPHIPREIRRRVCEMLNEEAPAPPQKQPRRHGEQWRTFRSKVQRPILQPQTVKKYVTPIEMVTQDFIKYMENARDENNDLPHEFDNDIHRWSLECIGRVALDVRLGCLSSDASNEEPQRIIDAAKFALRNVAVLELKAPYWRYIPTPLWTKYVNNMNFFVELCSKYINEALERLKSKQVTSENDLSLLERVLQSEGDPKIATIMALDLILVGIDTISMAVCSILYQAATRLKQQEKMAEEIRRVLPDPDKPITYSDLDKLHYTKAFVREVFRMYSTVIGNGRTLQEDDVICGYHIPKGVQVVFPTIVTGNMEQFVSNPHEFRPERWLESNGRLHSFASLPYGFGARICLGRRFADLEIQVLLAKLLRRYRLEYHHEPLEYAVTFMYAPDGPLRLRMIER</sequence>
<dbReference type="InterPro" id="IPR036396">
    <property type="entry name" value="Cyt_P450_sf"/>
</dbReference>
<reference evidence="11" key="1">
    <citation type="submission" date="2021-09" db="EMBL/GenBank/DDBJ databases">
        <authorList>
            <person name="Martin H S."/>
        </authorList>
    </citation>
    <scope>NUCLEOTIDE SEQUENCE</scope>
</reference>
<evidence type="ECO:0000256" key="7">
    <source>
        <dbReference type="ARBA" id="ARBA00023033"/>
    </source>
</evidence>
<feature type="region of interest" description="Disordered" evidence="9">
    <location>
        <begin position="21"/>
        <end position="50"/>
    </location>
</feature>
<dbReference type="FunFam" id="1.10.630.10:FF:000006">
    <property type="entry name" value="Cytochrome P450 302a1, mitochondrial"/>
    <property type="match status" value="1"/>
</dbReference>
<dbReference type="PRINTS" id="PR00385">
    <property type="entry name" value="P450"/>
</dbReference>
<name>A0A8J2QXU9_9NEOP</name>
<dbReference type="OrthoDB" id="3945418at2759"/>
<evidence type="ECO:0000256" key="4">
    <source>
        <dbReference type="ARBA" id="ARBA00022723"/>
    </source>
</evidence>
<keyword evidence="6 8" id="KW-0408">Iron</keyword>
<dbReference type="GO" id="GO:0016705">
    <property type="term" value="F:oxidoreductase activity, acting on paired donors, with incorporation or reduction of molecular oxygen"/>
    <property type="evidence" value="ECO:0007669"/>
    <property type="project" value="InterPro"/>
</dbReference>
<gene>
    <name evidence="11" type="ORF">DCHRY22_LOCUS9921</name>
</gene>
<keyword evidence="3 8" id="KW-0349">Heme</keyword>
<organism evidence="11 12">
    <name type="scientific">Danaus chrysippus</name>
    <name type="common">African queen</name>
    <dbReference type="NCBI Taxonomy" id="151541"/>
    <lineage>
        <taxon>Eukaryota</taxon>
        <taxon>Metazoa</taxon>
        <taxon>Ecdysozoa</taxon>
        <taxon>Arthropoda</taxon>
        <taxon>Hexapoda</taxon>
        <taxon>Insecta</taxon>
        <taxon>Pterygota</taxon>
        <taxon>Neoptera</taxon>
        <taxon>Endopterygota</taxon>
        <taxon>Lepidoptera</taxon>
        <taxon>Glossata</taxon>
        <taxon>Ditrysia</taxon>
        <taxon>Papilionoidea</taxon>
        <taxon>Nymphalidae</taxon>
        <taxon>Danainae</taxon>
        <taxon>Danaini</taxon>
        <taxon>Danaina</taxon>
        <taxon>Danaus</taxon>
        <taxon>Anosia</taxon>
    </lineage>
</organism>
<keyword evidence="12" id="KW-1185">Reference proteome</keyword>
<evidence type="ECO:0000256" key="3">
    <source>
        <dbReference type="ARBA" id="ARBA00022617"/>
    </source>
</evidence>
<dbReference type="GO" id="GO:0004497">
    <property type="term" value="F:monooxygenase activity"/>
    <property type="evidence" value="ECO:0007669"/>
    <property type="project" value="UniProtKB-KW"/>
</dbReference>
<evidence type="ECO:0000259" key="10">
    <source>
        <dbReference type="Pfam" id="PF13843"/>
    </source>
</evidence>
<evidence type="ECO:0000313" key="12">
    <source>
        <dbReference type="Proteomes" id="UP000789524"/>
    </source>
</evidence>
<dbReference type="CDD" id="cd11054">
    <property type="entry name" value="CYP24A1-like"/>
    <property type="match status" value="1"/>
</dbReference>
<comment type="caution">
    <text evidence="11">The sequence shown here is derived from an EMBL/GenBank/DDBJ whole genome shotgun (WGS) entry which is preliminary data.</text>
</comment>
<protein>
    <submittedName>
        <fullName evidence="11">(African queen) hypothetical protein</fullName>
    </submittedName>
</protein>
<dbReference type="PANTHER" id="PTHR46599">
    <property type="entry name" value="PIGGYBAC TRANSPOSABLE ELEMENT-DERIVED PROTEIN 4"/>
    <property type="match status" value="1"/>
</dbReference>
<evidence type="ECO:0000256" key="5">
    <source>
        <dbReference type="ARBA" id="ARBA00023002"/>
    </source>
</evidence>
<evidence type="ECO:0000256" key="6">
    <source>
        <dbReference type="ARBA" id="ARBA00023004"/>
    </source>
</evidence>
<feature type="compositionally biased region" description="Acidic residues" evidence="9">
    <location>
        <begin position="21"/>
        <end position="35"/>
    </location>
</feature>
<keyword evidence="4 8" id="KW-0479">Metal-binding</keyword>
<dbReference type="InterPro" id="IPR002401">
    <property type="entry name" value="Cyt_P450_E_grp-I"/>
</dbReference>
<evidence type="ECO:0000313" key="11">
    <source>
        <dbReference type="EMBL" id="CAG9571835.1"/>
    </source>
</evidence>
<feature type="domain" description="PiggyBac transposable element-derived protein" evidence="10">
    <location>
        <begin position="115"/>
        <end position="470"/>
    </location>
</feature>
<dbReference type="Gene3D" id="1.10.630.10">
    <property type="entry name" value="Cytochrome P450"/>
    <property type="match status" value="1"/>
</dbReference>
<evidence type="ECO:0000256" key="9">
    <source>
        <dbReference type="SAM" id="MobiDB-lite"/>
    </source>
</evidence>
<dbReference type="InterPro" id="IPR029526">
    <property type="entry name" value="PGBD"/>
</dbReference>
<evidence type="ECO:0000256" key="2">
    <source>
        <dbReference type="ARBA" id="ARBA00010617"/>
    </source>
</evidence>
<dbReference type="PRINTS" id="PR00463">
    <property type="entry name" value="EP450I"/>
</dbReference>
<dbReference type="Pfam" id="PF00067">
    <property type="entry name" value="p450"/>
    <property type="match status" value="1"/>
</dbReference>
<accession>A0A8J2QXU9</accession>
<evidence type="ECO:0000256" key="1">
    <source>
        <dbReference type="ARBA" id="ARBA00001971"/>
    </source>
</evidence>
<dbReference type="GO" id="GO:0005506">
    <property type="term" value="F:iron ion binding"/>
    <property type="evidence" value="ECO:0007669"/>
    <property type="project" value="InterPro"/>
</dbReference>
<dbReference type="EMBL" id="CAKASE010000067">
    <property type="protein sequence ID" value="CAG9571835.1"/>
    <property type="molecule type" value="Genomic_DNA"/>
</dbReference>
<dbReference type="Pfam" id="PF13843">
    <property type="entry name" value="DDE_Tnp_1_7"/>
    <property type="match status" value="1"/>
</dbReference>
<dbReference type="AlphaFoldDB" id="A0A8J2QXU9"/>
<keyword evidence="5" id="KW-0560">Oxidoreductase</keyword>
<dbReference type="SUPFAM" id="SSF48264">
    <property type="entry name" value="Cytochrome P450"/>
    <property type="match status" value="1"/>
</dbReference>
<keyword evidence="7" id="KW-0503">Monooxygenase</keyword>
<evidence type="ECO:0000256" key="8">
    <source>
        <dbReference type="PIRSR" id="PIRSR602401-1"/>
    </source>
</evidence>
<feature type="binding site" description="axial binding residue" evidence="8">
    <location>
        <position position="856"/>
    </location>
    <ligand>
        <name>heme</name>
        <dbReference type="ChEBI" id="CHEBI:30413"/>
    </ligand>
    <ligandPart>
        <name>Fe</name>
        <dbReference type="ChEBI" id="CHEBI:18248"/>
    </ligandPart>
</feature>
<dbReference type="InterPro" id="IPR001128">
    <property type="entry name" value="Cyt_P450"/>
</dbReference>
<proteinExistence type="inferred from homology"/>
<dbReference type="GO" id="GO:0020037">
    <property type="term" value="F:heme binding"/>
    <property type="evidence" value="ECO:0007669"/>
    <property type="project" value="InterPro"/>
</dbReference>
<dbReference type="Proteomes" id="UP000789524">
    <property type="component" value="Unassembled WGS sequence"/>
</dbReference>